<keyword evidence="1" id="KW-0472">Membrane</keyword>
<gene>
    <name evidence="2" type="ORF">C2E21_0018</name>
</gene>
<reference evidence="2 3" key="1">
    <citation type="journal article" date="2018" name="Plant J.">
        <title>Genome sequences of Chlorella sorokiniana UTEX 1602 and Micractinium conductrix SAG 241.80: implications to maltose excretion by a green alga.</title>
        <authorList>
            <person name="Arriola M.B."/>
            <person name="Velmurugan N."/>
            <person name="Zhang Y."/>
            <person name="Plunkett M.H."/>
            <person name="Hondzo H."/>
            <person name="Barney B.M."/>
        </authorList>
    </citation>
    <scope>NUCLEOTIDE SEQUENCE [LARGE SCALE GENOMIC DNA]</scope>
    <source>
        <strain evidence="3">UTEX 1602</strain>
    </source>
</reference>
<evidence type="ECO:0000313" key="3">
    <source>
        <dbReference type="Proteomes" id="UP000239899"/>
    </source>
</evidence>
<keyword evidence="1" id="KW-0812">Transmembrane</keyword>
<dbReference type="AlphaFoldDB" id="A0A2P6U3M3"/>
<proteinExistence type="predicted"/>
<organism evidence="2 3">
    <name type="scientific">Chlorella sorokiniana</name>
    <name type="common">Freshwater green alga</name>
    <dbReference type="NCBI Taxonomy" id="3076"/>
    <lineage>
        <taxon>Eukaryota</taxon>
        <taxon>Viridiplantae</taxon>
        <taxon>Chlorophyta</taxon>
        <taxon>core chlorophytes</taxon>
        <taxon>Trebouxiophyceae</taxon>
        <taxon>Chlorellales</taxon>
        <taxon>Chlorellaceae</taxon>
        <taxon>Chlorella clade</taxon>
        <taxon>Chlorella</taxon>
    </lineage>
</organism>
<dbReference type="EMBL" id="LHPG02000001">
    <property type="protein sequence ID" value="PRW60910.1"/>
    <property type="molecule type" value="Genomic_DNA"/>
</dbReference>
<keyword evidence="3" id="KW-1185">Reference proteome</keyword>
<protein>
    <submittedName>
        <fullName evidence="2">Uncharacterized protein</fullName>
    </submittedName>
</protein>
<dbReference type="OrthoDB" id="515694at2759"/>
<dbReference type="Proteomes" id="UP000239899">
    <property type="component" value="Unassembled WGS sequence"/>
</dbReference>
<accession>A0A2P6U3M3</accession>
<comment type="caution">
    <text evidence="2">The sequence shown here is derived from an EMBL/GenBank/DDBJ whole genome shotgun (WGS) entry which is preliminary data.</text>
</comment>
<feature type="transmembrane region" description="Helical" evidence="1">
    <location>
        <begin position="51"/>
        <end position="74"/>
    </location>
</feature>
<feature type="transmembrane region" description="Helical" evidence="1">
    <location>
        <begin position="136"/>
        <end position="160"/>
    </location>
</feature>
<feature type="transmembrane region" description="Helical" evidence="1">
    <location>
        <begin position="21"/>
        <end position="39"/>
    </location>
</feature>
<keyword evidence="1" id="KW-1133">Transmembrane helix</keyword>
<evidence type="ECO:0000313" key="2">
    <source>
        <dbReference type="EMBL" id="PRW60910.1"/>
    </source>
</evidence>
<name>A0A2P6U3M3_CHLSO</name>
<feature type="transmembrane region" description="Helical" evidence="1">
    <location>
        <begin position="95"/>
        <end position="116"/>
    </location>
</feature>
<evidence type="ECO:0000256" key="1">
    <source>
        <dbReference type="SAM" id="Phobius"/>
    </source>
</evidence>
<sequence>MRMHEQLLTAAGDLHRKPCPTSTPALAAATALLGTLALWSLACAPPGLHNLLLLCIARIAVLLCIGAATCRALYHRRAPHSPPAGASPRSSFVQAAVCLQLVWLAAEVLLGSALLLSRPALNGAPLAGTEAASESGPLAALLSLLPLALAAAMSGCFLFLSRLASGRRQRSQNSCASDSACCPLERGMSRPLQPRDSSATLCSCGSRGALGPTCSLHSVEVMCSPASSDDGTRSCSSCSSGASAAFYQRAAASYATSYGSSGSAGYLSTGAPSPTGHLASPGVEEQAHHAAAIQAACEIVLQEHQLDTNEWVLFVHKRLPAIKTRPEDKHSERPGLLRELISNSFSFNKDAAAQVQAQVVAAVAAGGGSAASAASLSFCTEG</sequence>